<keyword evidence="4" id="KW-0597">Phosphoprotein</keyword>
<name>A0A1G1XJ73_9BACT</name>
<evidence type="ECO:0000256" key="1">
    <source>
        <dbReference type="ARBA" id="ARBA00000085"/>
    </source>
</evidence>
<evidence type="ECO:0000256" key="3">
    <source>
        <dbReference type="ARBA" id="ARBA00012438"/>
    </source>
</evidence>
<keyword evidence="6 13" id="KW-0812">Transmembrane</keyword>
<keyword evidence="10 13" id="KW-1133">Transmembrane helix</keyword>
<protein>
    <recommendedName>
        <fullName evidence="3">histidine kinase</fullName>
        <ecNumber evidence="3">2.7.13.3</ecNumber>
    </recommendedName>
</protein>
<evidence type="ECO:0000259" key="16">
    <source>
        <dbReference type="PROSITE" id="PS50113"/>
    </source>
</evidence>
<dbReference type="InterPro" id="IPR004358">
    <property type="entry name" value="Sig_transdc_His_kin-like_C"/>
</dbReference>
<evidence type="ECO:0000256" key="10">
    <source>
        <dbReference type="ARBA" id="ARBA00022989"/>
    </source>
</evidence>
<dbReference type="InterPro" id="IPR005467">
    <property type="entry name" value="His_kinase_dom"/>
</dbReference>
<keyword evidence="9" id="KW-0067">ATP-binding</keyword>
<dbReference type="CDD" id="cd00082">
    <property type="entry name" value="HisKA"/>
    <property type="match status" value="1"/>
</dbReference>
<feature type="transmembrane region" description="Helical" evidence="13">
    <location>
        <begin position="191"/>
        <end position="212"/>
    </location>
</feature>
<dbReference type="InterPro" id="IPR013656">
    <property type="entry name" value="PAS_4"/>
</dbReference>
<dbReference type="CDD" id="cd00075">
    <property type="entry name" value="HATPase"/>
    <property type="match status" value="1"/>
</dbReference>
<evidence type="ECO:0000256" key="6">
    <source>
        <dbReference type="ARBA" id="ARBA00022692"/>
    </source>
</evidence>
<keyword evidence="11" id="KW-0902">Two-component regulatory system</keyword>
<dbReference type="GO" id="GO:0000156">
    <property type="term" value="F:phosphorelay response regulator activity"/>
    <property type="evidence" value="ECO:0007669"/>
    <property type="project" value="TreeGrafter"/>
</dbReference>
<dbReference type="PROSITE" id="PS50112">
    <property type="entry name" value="PAS"/>
    <property type="match status" value="1"/>
</dbReference>
<organism evidence="17 18">
    <name type="scientific">Candidatus Brennerbacteria bacterium RIFOXYD1_FULL_41_16</name>
    <dbReference type="NCBI Taxonomy" id="1797529"/>
    <lineage>
        <taxon>Bacteria</taxon>
        <taxon>Candidatus Brenneribacteriota</taxon>
    </lineage>
</organism>
<reference evidence="17 18" key="1">
    <citation type="journal article" date="2016" name="Nat. Commun.">
        <title>Thousands of microbial genomes shed light on interconnected biogeochemical processes in an aquifer system.</title>
        <authorList>
            <person name="Anantharaman K."/>
            <person name="Brown C.T."/>
            <person name="Hug L.A."/>
            <person name="Sharon I."/>
            <person name="Castelle C.J."/>
            <person name="Probst A.J."/>
            <person name="Thomas B.C."/>
            <person name="Singh A."/>
            <person name="Wilkins M.J."/>
            <person name="Karaoz U."/>
            <person name="Brodie E.L."/>
            <person name="Williams K.H."/>
            <person name="Hubbard S.S."/>
            <person name="Banfield J.F."/>
        </authorList>
    </citation>
    <scope>NUCLEOTIDE SEQUENCE [LARGE SCALE GENOMIC DNA]</scope>
</reference>
<dbReference type="SMART" id="SM00388">
    <property type="entry name" value="HisKA"/>
    <property type="match status" value="1"/>
</dbReference>
<keyword evidence="8" id="KW-0418">Kinase</keyword>
<dbReference type="PANTHER" id="PTHR42878">
    <property type="entry name" value="TWO-COMPONENT HISTIDINE KINASE"/>
    <property type="match status" value="1"/>
</dbReference>
<dbReference type="SMART" id="SM00091">
    <property type="entry name" value="PAS"/>
    <property type="match status" value="1"/>
</dbReference>
<evidence type="ECO:0000313" key="18">
    <source>
        <dbReference type="Proteomes" id="UP000178570"/>
    </source>
</evidence>
<comment type="subcellular location">
    <subcellularLocation>
        <location evidence="2">Membrane</location>
        <topology evidence="2">Multi-pass membrane protein</topology>
    </subcellularLocation>
</comment>
<dbReference type="GO" id="GO:0007234">
    <property type="term" value="P:osmosensory signaling via phosphorelay pathway"/>
    <property type="evidence" value="ECO:0007669"/>
    <property type="project" value="TreeGrafter"/>
</dbReference>
<dbReference type="Pfam" id="PF08448">
    <property type="entry name" value="PAS_4"/>
    <property type="match status" value="1"/>
</dbReference>
<evidence type="ECO:0000259" key="14">
    <source>
        <dbReference type="PROSITE" id="PS50109"/>
    </source>
</evidence>
<dbReference type="PRINTS" id="PR00344">
    <property type="entry name" value="BCTRLSENSOR"/>
</dbReference>
<evidence type="ECO:0000256" key="9">
    <source>
        <dbReference type="ARBA" id="ARBA00022840"/>
    </source>
</evidence>
<dbReference type="STRING" id="1797529.A2570_02765"/>
<evidence type="ECO:0000256" key="2">
    <source>
        <dbReference type="ARBA" id="ARBA00004141"/>
    </source>
</evidence>
<evidence type="ECO:0000256" key="7">
    <source>
        <dbReference type="ARBA" id="ARBA00022741"/>
    </source>
</evidence>
<dbReference type="PROSITE" id="PS50113">
    <property type="entry name" value="PAC"/>
    <property type="match status" value="1"/>
</dbReference>
<dbReference type="GO" id="GO:0005524">
    <property type="term" value="F:ATP binding"/>
    <property type="evidence" value="ECO:0007669"/>
    <property type="project" value="UniProtKB-KW"/>
</dbReference>
<feature type="domain" description="PAS" evidence="15">
    <location>
        <begin position="224"/>
        <end position="284"/>
    </location>
</feature>
<evidence type="ECO:0000256" key="8">
    <source>
        <dbReference type="ARBA" id="ARBA00022777"/>
    </source>
</evidence>
<dbReference type="EMBL" id="MHHY01000009">
    <property type="protein sequence ID" value="OGY40185.1"/>
    <property type="molecule type" value="Genomic_DNA"/>
</dbReference>
<keyword evidence="12 13" id="KW-0472">Membrane</keyword>
<comment type="caution">
    <text evidence="17">The sequence shown here is derived from an EMBL/GenBank/DDBJ whole genome shotgun (WGS) entry which is preliminary data.</text>
</comment>
<dbReference type="SUPFAM" id="SSF55874">
    <property type="entry name" value="ATPase domain of HSP90 chaperone/DNA topoisomerase II/histidine kinase"/>
    <property type="match status" value="1"/>
</dbReference>
<proteinExistence type="predicted"/>
<dbReference type="InterPro" id="IPR003661">
    <property type="entry name" value="HisK_dim/P_dom"/>
</dbReference>
<dbReference type="Pfam" id="PF02518">
    <property type="entry name" value="HATPase_c"/>
    <property type="match status" value="1"/>
</dbReference>
<dbReference type="EC" id="2.7.13.3" evidence="3"/>
<accession>A0A1G1XJ73</accession>
<dbReference type="NCBIfam" id="TIGR00229">
    <property type="entry name" value="sensory_box"/>
    <property type="match status" value="1"/>
</dbReference>
<feature type="domain" description="PAC" evidence="16">
    <location>
        <begin position="298"/>
        <end position="352"/>
    </location>
</feature>
<dbReference type="CDD" id="cd00130">
    <property type="entry name" value="PAS"/>
    <property type="match status" value="1"/>
</dbReference>
<dbReference type="AlphaFoldDB" id="A0A1G1XJ73"/>
<dbReference type="InterPro" id="IPR036097">
    <property type="entry name" value="HisK_dim/P_sf"/>
</dbReference>
<dbReference type="Pfam" id="PF00512">
    <property type="entry name" value="HisKA"/>
    <property type="match status" value="1"/>
</dbReference>
<dbReference type="Gene3D" id="1.10.287.130">
    <property type="match status" value="1"/>
</dbReference>
<dbReference type="InterPro" id="IPR003594">
    <property type="entry name" value="HATPase_dom"/>
</dbReference>
<dbReference type="Proteomes" id="UP000178570">
    <property type="component" value="Unassembled WGS sequence"/>
</dbReference>
<gene>
    <name evidence="17" type="ORF">A2570_02765</name>
</gene>
<dbReference type="InterPro" id="IPR050351">
    <property type="entry name" value="BphY/WalK/GraS-like"/>
</dbReference>
<evidence type="ECO:0000256" key="11">
    <source>
        <dbReference type="ARBA" id="ARBA00023012"/>
    </source>
</evidence>
<keyword evidence="7" id="KW-0547">Nucleotide-binding</keyword>
<evidence type="ECO:0000256" key="4">
    <source>
        <dbReference type="ARBA" id="ARBA00022553"/>
    </source>
</evidence>
<feature type="transmembrane region" description="Helical" evidence="13">
    <location>
        <begin position="20"/>
        <end position="45"/>
    </location>
</feature>
<dbReference type="InterPro" id="IPR000700">
    <property type="entry name" value="PAS-assoc_C"/>
</dbReference>
<dbReference type="GO" id="GO:0030295">
    <property type="term" value="F:protein kinase activator activity"/>
    <property type="evidence" value="ECO:0007669"/>
    <property type="project" value="TreeGrafter"/>
</dbReference>
<sequence length="599" mass="68026">MFVGGARQKVARRRSGFWLYFSYIFSLFLISVLILGSGFVLIRFVSGLENNSRLVNLAGGQRTLAQDILNISLQLASNKDSDTQVLKKHLNLSFNTFVDNQKALEERNPDLELGGKNSDIIDAFLSEIKPDYQGIVSSALIVKSRAPGDPVVFSAVREMIRFENDFSIKMDRVVSQYELESKEKVLYAESLAIVIAGVILGVIFSEALFIFWPLSQRINRTIFETERFRLAVENTSDAVIIFNKNGSAIYSNETLEHFTGFSEYELLGERFESQRFWGDLIEPDFFDRIWDQVFEKKEKFSGELIQKNKVGMERDLKVSFFPVLNKRSRVEFLVGILRDITSEKEIDRAKSEFVSLASHQMKSPLSKTKWLTESLLAGDSGKFNEEQDCQLKEIYESNQRMIDLVNGLLDVSRIELGVFKFEPQLVNVSEVVRTVLSEVEVQAKKKNLRIVQFIQEGLPQIESDQKLIRIIFQNLISNAVKYTGNNGFVEITVKIAKKDQVFDQKPLKEDSLFISVKDNGVGIPENQKDKIFSKLFRADNVRMMDVEGTGLGLYVVKSIINKIGGEIWFESSVSTETVSGTGNISGTAFYVLMPLHQKQ</sequence>
<dbReference type="GO" id="GO:0016020">
    <property type="term" value="C:membrane"/>
    <property type="evidence" value="ECO:0007669"/>
    <property type="project" value="UniProtKB-SubCell"/>
</dbReference>
<dbReference type="PROSITE" id="PS50109">
    <property type="entry name" value="HIS_KIN"/>
    <property type="match status" value="1"/>
</dbReference>
<dbReference type="SUPFAM" id="SSF55785">
    <property type="entry name" value="PYP-like sensor domain (PAS domain)"/>
    <property type="match status" value="1"/>
</dbReference>
<dbReference type="InterPro" id="IPR035965">
    <property type="entry name" value="PAS-like_dom_sf"/>
</dbReference>
<dbReference type="GO" id="GO:0000155">
    <property type="term" value="F:phosphorelay sensor kinase activity"/>
    <property type="evidence" value="ECO:0007669"/>
    <property type="project" value="InterPro"/>
</dbReference>
<dbReference type="FunFam" id="3.30.565.10:FF:000006">
    <property type="entry name" value="Sensor histidine kinase WalK"/>
    <property type="match status" value="1"/>
</dbReference>
<keyword evidence="5" id="KW-0808">Transferase</keyword>
<dbReference type="SMART" id="SM00387">
    <property type="entry name" value="HATPase_c"/>
    <property type="match status" value="1"/>
</dbReference>
<dbReference type="Gene3D" id="3.30.450.20">
    <property type="entry name" value="PAS domain"/>
    <property type="match status" value="1"/>
</dbReference>
<evidence type="ECO:0000256" key="12">
    <source>
        <dbReference type="ARBA" id="ARBA00023136"/>
    </source>
</evidence>
<comment type="catalytic activity">
    <reaction evidence="1">
        <text>ATP + protein L-histidine = ADP + protein N-phospho-L-histidine.</text>
        <dbReference type="EC" id="2.7.13.3"/>
    </reaction>
</comment>
<dbReference type="InterPro" id="IPR036890">
    <property type="entry name" value="HATPase_C_sf"/>
</dbReference>
<feature type="domain" description="Histidine kinase" evidence="14">
    <location>
        <begin position="356"/>
        <end position="597"/>
    </location>
</feature>
<evidence type="ECO:0000313" key="17">
    <source>
        <dbReference type="EMBL" id="OGY40185.1"/>
    </source>
</evidence>
<dbReference type="SUPFAM" id="SSF47384">
    <property type="entry name" value="Homodimeric domain of signal transducing histidine kinase"/>
    <property type="match status" value="1"/>
</dbReference>
<dbReference type="InterPro" id="IPR000014">
    <property type="entry name" value="PAS"/>
</dbReference>
<dbReference type="PANTHER" id="PTHR42878:SF7">
    <property type="entry name" value="SENSOR HISTIDINE KINASE GLRK"/>
    <property type="match status" value="1"/>
</dbReference>
<evidence type="ECO:0000259" key="15">
    <source>
        <dbReference type="PROSITE" id="PS50112"/>
    </source>
</evidence>
<evidence type="ECO:0000256" key="13">
    <source>
        <dbReference type="SAM" id="Phobius"/>
    </source>
</evidence>
<dbReference type="Gene3D" id="3.30.565.10">
    <property type="entry name" value="Histidine kinase-like ATPase, C-terminal domain"/>
    <property type="match status" value="1"/>
</dbReference>
<evidence type="ECO:0000256" key="5">
    <source>
        <dbReference type="ARBA" id="ARBA00022679"/>
    </source>
</evidence>